<dbReference type="InterPro" id="IPR029058">
    <property type="entry name" value="AB_hydrolase_fold"/>
</dbReference>
<accession>A0A7U3ZGU1</accession>
<dbReference type="Pfam" id="PF00561">
    <property type="entry name" value="Abhydrolase_1"/>
    <property type="match status" value="1"/>
</dbReference>
<dbReference type="EMBL" id="CP002859">
    <property type="protein sequence ID" value="AEI46971.1"/>
    <property type="molecule type" value="Genomic_DNA"/>
</dbReference>
<dbReference type="PRINTS" id="PR00111">
    <property type="entry name" value="ABHYDROLASE"/>
</dbReference>
<dbReference type="NCBIfam" id="TIGR02427">
    <property type="entry name" value="protocat_pcaD"/>
    <property type="match status" value="1"/>
</dbReference>
<proteinExistence type="predicted"/>
<organism evidence="3 4">
    <name type="scientific">Runella slithyformis (strain ATCC 29530 / DSM 19594 / LMG 11500 / NCIMB 11436 / LSU 4)</name>
    <dbReference type="NCBI Taxonomy" id="761193"/>
    <lineage>
        <taxon>Bacteria</taxon>
        <taxon>Pseudomonadati</taxon>
        <taxon>Bacteroidota</taxon>
        <taxon>Cytophagia</taxon>
        <taxon>Cytophagales</taxon>
        <taxon>Spirosomataceae</taxon>
        <taxon>Runella</taxon>
    </lineage>
</organism>
<dbReference type="PANTHER" id="PTHR33570">
    <property type="entry name" value="4-CARBOXYMUCONOLACTONE DECARBOXYLASE FAMILY PROTEIN"/>
    <property type="match status" value="1"/>
</dbReference>
<dbReference type="PANTHER" id="PTHR33570:SF2">
    <property type="entry name" value="CARBOXYMUCONOLACTONE DECARBOXYLASE-LIKE DOMAIN-CONTAINING PROTEIN"/>
    <property type="match status" value="1"/>
</dbReference>
<reference evidence="3 4" key="2">
    <citation type="journal article" date="2012" name="Stand. Genomic Sci.">
        <title>Complete genome sequence of the aquatic bacterium Runella slithyformis type strain (LSU 4(T)).</title>
        <authorList>
            <person name="Copeland A."/>
            <person name="Zhang X."/>
            <person name="Misra M."/>
            <person name="Lapidus A."/>
            <person name="Nolan M."/>
            <person name="Lucas S."/>
            <person name="Deshpande S."/>
            <person name="Cheng J.F."/>
            <person name="Tapia R."/>
            <person name="Goodwin L.A."/>
            <person name="Pitluck S."/>
            <person name="Liolios K."/>
            <person name="Pagani I."/>
            <person name="Ivanova N."/>
            <person name="Mikhailova N."/>
            <person name="Pati A."/>
            <person name="Chen A."/>
            <person name="Palaniappan K."/>
            <person name="Land M."/>
            <person name="Hauser L."/>
            <person name="Pan C."/>
            <person name="Jeffries C.D."/>
            <person name="Detter J.C."/>
            <person name="Brambilla E.M."/>
            <person name="Rohde M."/>
            <person name="Djao O.D."/>
            <person name="Goker M."/>
            <person name="Sikorski J."/>
            <person name="Tindall B.J."/>
            <person name="Woyke T."/>
            <person name="Bristow J."/>
            <person name="Eisen J.A."/>
            <person name="Markowitz V."/>
            <person name="Hugenholtz P."/>
            <person name="Kyrpides N.C."/>
            <person name="Klenk H.P."/>
            <person name="Mavromatis K."/>
        </authorList>
    </citation>
    <scope>NUCLEOTIDE SEQUENCE [LARGE SCALE GENOMIC DNA]</scope>
    <source>
        <strain evidence="4">ATCC 29530 / DSM 19594 / LMG 11500 / NCIMB 11436 / LSU 4</strain>
    </source>
</reference>
<evidence type="ECO:0000313" key="4">
    <source>
        <dbReference type="Proteomes" id="UP000000493"/>
    </source>
</evidence>
<sequence length="376" mass="42551">MKLNYKLRGTPNSPVLIFSNSLGSEMMMWDELVPYLLPFFRVLQYDTRGHGGSETTPEPYTIALLGKDVIDLLDQLDIETAYFCGLSMGGLIGQWLGIHYPERIKKLVISNTGAKIGNDERWNGRIETITQHGMQAIVDDTMERWFTESFRQNNPQRVAETKTMFLRSDVKGYSNCCAAIRDADFRHQLQNNTVETLVITGDEDPVTNVEQAEFLVKNIPNARLKVLHARHLASTELPKEYAAVLIDFLVGQSTYNRGMHVRRSVLGHAHVDKANGNSNSFNADFQSFITNYAWGEIWTRPDLSKHNRSLITMAMLIALNRKAEFKMHVKASFNNGVTVAEIKEIIMQSALYCGLPAANEAFHSAEEVFKEMNIQL</sequence>
<keyword evidence="4" id="KW-1185">Reference proteome</keyword>
<dbReference type="Pfam" id="PF02627">
    <property type="entry name" value="CMD"/>
    <property type="match status" value="1"/>
</dbReference>
<gene>
    <name evidence="3" type="ordered locus">Runsl_0527</name>
</gene>
<dbReference type="GO" id="GO:0047575">
    <property type="term" value="F:4-carboxymuconolactone decarboxylase activity"/>
    <property type="evidence" value="ECO:0007669"/>
    <property type="project" value="UniProtKB-EC"/>
</dbReference>
<keyword evidence="3" id="KW-0456">Lyase</keyword>
<dbReference type="RefSeq" id="WP_013926295.1">
    <property type="nucleotide sequence ID" value="NC_015703.1"/>
</dbReference>
<dbReference type="Gene3D" id="1.20.1290.10">
    <property type="entry name" value="AhpD-like"/>
    <property type="match status" value="1"/>
</dbReference>
<dbReference type="SUPFAM" id="SSF69118">
    <property type="entry name" value="AhpD-like"/>
    <property type="match status" value="1"/>
</dbReference>
<dbReference type="InterPro" id="IPR012788">
    <property type="entry name" value="Decarb_PcaC"/>
</dbReference>
<dbReference type="EC" id="3.1.1.24" evidence="3"/>
<dbReference type="EC" id="4.1.1.44" evidence="3"/>
<dbReference type="AlphaFoldDB" id="A0A7U3ZGU1"/>
<dbReference type="Gene3D" id="3.40.50.1820">
    <property type="entry name" value="alpha/beta hydrolase"/>
    <property type="match status" value="1"/>
</dbReference>
<keyword evidence="3" id="KW-0378">Hydrolase</keyword>
<dbReference type="InterPro" id="IPR029032">
    <property type="entry name" value="AhpD-like"/>
</dbReference>
<evidence type="ECO:0000259" key="2">
    <source>
        <dbReference type="Pfam" id="PF02627"/>
    </source>
</evidence>
<dbReference type="GO" id="GO:0051920">
    <property type="term" value="F:peroxiredoxin activity"/>
    <property type="evidence" value="ECO:0007669"/>
    <property type="project" value="InterPro"/>
</dbReference>
<dbReference type="InterPro" id="IPR052512">
    <property type="entry name" value="4CMD/NDH-1_regulator"/>
</dbReference>
<dbReference type="InterPro" id="IPR003779">
    <property type="entry name" value="CMD-like"/>
</dbReference>
<reference evidence="4" key="1">
    <citation type="submission" date="2011-06" db="EMBL/GenBank/DDBJ databases">
        <title>The complete genome of chromosome of Runella slithyformis DSM 19594.</title>
        <authorList>
            <consortium name="US DOE Joint Genome Institute (JGI-PGF)"/>
            <person name="Lucas S."/>
            <person name="Han J."/>
            <person name="Lapidus A."/>
            <person name="Bruce D."/>
            <person name="Goodwin L."/>
            <person name="Pitluck S."/>
            <person name="Peters L."/>
            <person name="Kyrpides N."/>
            <person name="Mavromatis K."/>
            <person name="Ivanova N."/>
            <person name="Ovchinnikova G."/>
            <person name="Zhang X."/>
            <person name="Misra M."/>
            <person name="Detter J.C."/>
            <person name="Tapia R."/>
            <person name="Han C."/>
            <person name="Land M."/>
            <person name="Hauser L."/>
            <person name="Markowitz V."/>
            <person name="Cheng J.-F."/>
            <person name="Hugenholtz P."/>
            <person name="Woyke T."/>
            <person name="Wu D."/>
            <person name="Tindall B."/>
            <person name="Faehrich R."/>
            <person name="Brambilla E."/>
            <person name="Klenk H.-P."/>
            <person name="Eisen J.A."/>
        </authorList>
    </citation>
    <scope>NUCLEOTIDE SEQUENCE [LARGE SCALE GENOMIC DNA]</scope>
    <source>
        <strain evidence="4">ATCC 29530 / DSM 19594 / LMG 11500 / NCIMB 11436 / LSU 4</strain>
    </source>
</reference>
<dbReference type="NCBIfam" id="TIGR02425">
    <property type="entry name" value="decarb_PcaC"/>
    <property type="match status" value="1"/>
</dbReference>
<evidence type="ECO:0000313" key="3">
    <source>
        <dbReference type="EMBL" id="AEI46971.1"/>
    </source>
</evidence>
<evidence type="ECO:0000259" key="1">
    <source>
        <dbReference type="Pfam" id="PF00561"/>
    </source>
</evidence>
<feature type="domain" description="Carboxymuconolactone decarboxylase-like" evidence="2">
    <location>
        <begin position="284"/>
        <end position="367"/>
    </location>
</feature>
<feature type="domain" description="AB hydrolase-1" evidence="1">
    <location>
        <begin position="14"/>
        <end position="233"/>
    </location>
</feature>
<dbReference type="KEGG" id="rsi:Runsl_0527"/>
<protein>
    <submittedName>
        <fullName evidence="3">3-oxoadipate enol-lactonase</fullName>
        <ecNumber evidence="3">3.1.1.24</ecNumber>
        <ecNumber evidence="3">4.1.1.44</ecNumber>
    </submittedName>
</protein>
<dbReference type="Proteomes" id="UP000000493">
    <property type="component" value="Chromosome"/>
</dbReference>
<dbReference type="SUPFAM" id="SSF53474">
    <property type="entry name" value="alpha/beta-Hydrolases"/>
    <property type="match status" value="1"/>
</dbReference>
<dbReference type="InterPro" id="IPR000073">
    <property type="entry name" value="AB_hydrolase_1"/>
</dbReference>
<dbReference type="GO" id="GO:0042952">
    <property type="term" value="P:beta-ketoadipate pathway"/>
    <property type="evidence" value="ECO:0007669"/>
    <property type="project" value="InterPro"/>
</dbReference>
<dbReference type="InterPro" id="IPR026968">
    <property type="entry name" value="PcaD/CatD"/>
</dbReference>
<dbReference type="GO" id="GO:0047570">
    <property type="term" value="F:3-oxoadipate enol-lactonase activity"/>
    <property type="evidence" value="ECO:0007669"/>
    <property type="project" value="UniProtKB-EC"/>
</dbReference>
<name>A0A7U3ZGU1_RUNSL</name>